<dbReference type="EMBL" id="BART01006272">
    <property type="protein sequence ID" value="GAG60495.1"/>
    <property type="molecule type" value="Genomic_DNA"/>
</dbReference>
<comment type="caution">
    <text evidence="1">The sequence shown here is derived from an EMBL/GenBank/DDBJ whole genome shotgun (WGS) entry which is preliminary data.</text>
</comment>
<accession>X0YWD9</accession>
<proteinExistence type="predicted"/>
<organism evidence="1">
    <name type="scientific">marine sediment metagenome</name>
    <dbReference type="NCBI Taxonomy" id="412755"/>
    <lineage>
        <taxon>unclassified sequences</taxon>
        <taxon>metagenomes</taxon>
        <taxon>ecological metagenomes</taxon>
    </lineage>
</organism>
<gene>
    <name evidence="1" type="ORF">S01H4_14297</name>
</gene>
<protein>
    <submittedName>
        <fullName evidence="1">Uncharacterized protein</fullName>
    </submittedName>
</protein>
<feature type="non-terminal residue" evidence="1">
    <location>
        <position position="1"/>
    </location>
</feature>
<reference evidence="1" key="1">
    <citation type="journal article" date="2014" name="Front. Microbiol.">
        <title>High frequency of phylogenetically diverse reductive dehalogenase-homologous genes in deep subseafloor sedimentary metagenomes.</title>
        <authorList>
            <person name="Kawai M."/>
            <person name="Futagami T."/>
            <person name="Toyoda A."/>
            <person name="Takaki Y."/>
            <person name="Nishi S."/>
            <person name="Hori S."/>
            <person name="Arai W."/>
            <person name="Tsubouchi T."/>
            <person name="Morono Y."/>
            <person name="Uchiyama I."/>
            <person name="Ito T."/>
            <person name="Fujiyama A."/>
            <person name="Inagaki F."/>
            <person name="Takami H."/>
        </authorList>
    </citation>
    <scope>NUCLEOTIDE SEQUENCE</scope>
    <source>
        <strain evidence="1">Expedition CK06-06</strain>
    </source>
</reference>
<sequence>DGGFVVTWESNFQEAPGYGIYAQRYNSTGGIVDNEFHVNSYTTDDQSFPSVTGLSNGGFVVVWVEEDGQDGNTRGIYAIERVPGAAARPRHHKATIRQADY</sequence>
<name>X0YWD9_9ZZZZ</name>
<dbReference type="AlphaFoldDB" id="X0YWD9"/>
<evidence type="ECO:0000313" key="1">
    <source>
        <dbReference type="EMBL" id="GAG60495.1"/>
    </source>
</evidence>